<feature type="domain" description="T-SNARE coiled-coil homology" evidence="12">
    <location>
        <begin position="458"/>
        <end position="520"/>
    </location>
</feature>
<dbReference type="PANTHER" id="PTHR32089:SF112">
    <property type="entry name" value="LYSOZYME-LIKE PROTEIN-RELATED"/>
    <property type="match status" value="1"/>
</dbReference>
<dbReference type="InterPro" id="IPR003660">
    <property type="entry name" value="HAMP_dom"/>
</dbReference>
<evidence type="ECO:0000259" key="11">
    <source>
        <dbReference type="PROSITE" id="PS50111"/>
    </source>
</evidence>
<feature type="domain" description="HAMP" evidence="13">
    <location>
        <begin position="213"/>
        <end position="266"/>
    </location>
</feature>
<dbReference type="Proteomes" id="UP000809621">
    <property type="component" value="Unassembled WGS sequence"/>
</dbReference>
<protein>
    <submittedName>
        <fullName evidence="14">Methyl-accepting chemotaxis protein</fullName>
    </submittedName>
</protein>
<dbReference type="InterPro" id="IPR004090">
    <property type="entry name" value="Chemotax_Me-accpt_rcpt"/>
</dbReference>
<dbReference type="EMBL" id="JAFEUM010000011">
    <property type="protein sequence ID" value="MBM7038461.1"/>
    <property type="molecule type" value="Genomic_DNA"/>
</dbReference>
<dbReference type="Gene3D" id="1.10.287.950">
    <property type="entry name" value="Methyl-accepting chemotaxis protein"/>
    <property type="match status" value="1"/>
</dbReference>
<dbReference type="PANTHER" id="PTHR32089">
    <property type="entry name" value="METHYL-ACCEPTING CHEMOTAXIS PROTEIN MCPB"/>
    <property type="match status" value="1"/>
</dbReference>
<feature type="transmembrane region" description="Helical" evidence="10">
    <location>
        <begin position="16"/>
        <end position="36"/>
    </location>
</feature>
<dbReference type="PROSITE" id="PS50192">
    <property type="entry name" value="T_SNARE"/>
    <property type="match status" value="1"/>
</dbReference>
<keyword evidence="5 10" id="KW-1133">Transmembrane helix</keyword>
<evidence type="ECO:0000256" key="6">
    <source>
        <dbReference type="ARBA" id="ARBA00023136"/>
    </source>
</evidence>
<evidence type="ECO:0000256" key="8">
    <source>
        <dbReference type="ARBA" id="ARBA00029447"/>
    </source>
</evidence>
<dbReference type="RefSeq" id="WP_205159908.1">
    <property type="nucleotide sequence ID" value="NZ_JAFEUM010000011.1"/>
</dbReference>
<dbReference type="InterPro" id="IPR004089">
    <property type="entry name" value="MCPsignal_dom"/>
</dbReference>
<evidence type="ECO:0000259" key="13">
    <source>
        <dbReference type="PROSITE" id="PS50885"/>
    </source>
</evidence>
<keyword evidence="15" id="KW-1185">Reference proteome</keyword>
<evidence type="ECO:0000256" key="7">
    <source>
        <dbReference type="ARBA" id="ARBA00023224"/>
    </source>
</evidence>
<evidence type="ECO:0000256" key="4">
    <source>
        <dbReference type="ARBA" id="ARBA00022692"/>
    </source>
</evidence>
<dbReference type="InterPro" id="IPR033480">
    <property type="entry name" value="sCache_2"/>
</dbReference>
<dbReference type="SMART" id="SM00304">
    <property type="entry name" value="HAMP"/>
    <property type="match status" value="1"/>
</dbReference>
<feature type="domain" description="Methyl-accepting transducer" evidence="11">
    <location>
        <begin position="271"/>
        <end position="507"/>
    </location>
</feature>
<evidence type="ECO:0000313" key="15">
    <source>
        <dbReference type="Proteomes" id="UP000809621"/>
    </source>
</evidence>
<comment type="similarity">
    <text evidence="8">Belongs to the methyl-accepting chemotaxis (MCP) protein family.</text>
</comment>
<dbReference type="CDD" id="cd06225">
    <property type="entry name" value="HAMP"/>
    <property type="match status" value="1"/>
</dbReference>
<evidence type="ECO:0000256" key="1">
    <source>
        <dbReference type="ARBA" id="ARBA00004429"/>
    </source>
</evidence>
<name>A0ABS2HRF4_9VIBR</name>
<sequence>MHNYLSRLSVATKLRSLIAFSGMLILFTQIMGVYSLKEEAIIERKLAAESLVDVALTQFSLLEKRAQQGQISAEEAQALAIEFVNQTRYAGNGYFFVNTLNGDMVVHPTSPNLNGQNMLRSSQAHITYAFTEITAAARRGGDFATYDWPIPGSTAQEEKLTFVKPFASWNWSIGTGVYMSDIEESFSELLIEKTILSVVVIGLLVLMGALIARNIIEPLQAMQLSVAKVASDRDLTIQVPVQGTDEIAQLGNAFNTMTQELKEIVGHIRGSTDSLASQAEELATVTVQIKGGVNNQLEQTTASATSIEEVNVSATSISSSTNDALDMTGATSLVVDEASMQVKQNVTVIERIADRVDVASNHAEKLAHSSNEIGEILDVIKQIAEQTNLLALNAAIEAARAGEQGRGFAVVADEVRTLASRTQESTGSIQDIIMQLQSEVASTVDVMSECRTQTEEGMTIAQNCGEALSSVNTAIEELRVITTDVAEATSSQQEQLTHISANTQSVASEARDSQEATYQMGQSSEHLSQMAQNLNEIVNRFKI</sequence>
<evidence type="ECO:0000256" key="9">
    <source>
        <dbReference type="PROSITE-ProRule" id="PRU00284"/>
    </source>
</evidence>
<dbReference type="Pfam" id="PF00015">
    <property type="entry name" value="MCPsignal"/>
    <property type="match status" value="1"/>
</dbReference>
<dbReference type="Pfam" id="PF00672">
    <property type="entry name" value="HAMP"/>
    <property type="match status" value="1"/>
</dbReference>
<dbReference type="PRINTS" id="PR00260">
    <property type="entry name" value="CHEMTRNSDUCR"/>
</dbReference>
<dbReference type="Gene3D" id="3.30.450.20">
    <property type="entry name" value="PAS domain"/>
    <property type="match status" value="1"/>
</dbReference>
<keyword evidence="3" id="KW-0997">Cell inner membrane</keyword>
<dbReference type="InterPro" id="IPR000727">
    <property type="entry name" value="T_SNARE_dom"/>
</dbReference>
<evidence type="ECO:0000313" key="14">
    <source>
        <dbReference type="EMBL" id="MBM7038461.1"/>
    </source>
</evidence>
<reference evidence="14 15" key="1">
    <citation type="submission" date="2021-02" db="EMBL/GenBank/DDBJ databases">
        <authorList>
            <person name="Park J.-S."/>
        </authorList>
    </citation>
    <scope>NUCLEOTIDE SEQUENCE [LARGE SCALE GENOMIC DNA]</scope>
    <source>
        <strain evidence="14 15">188UL20-2</strain>
    </source>
</reference>
<dbReference type="PROSITE" id="PS50885">
    <property type="entry name" value="HAMP"/>
    <property type="match status" value="1"/>
</dbReference>
<evidence type="ECO:0000256" key="5">
    <source>
        <dbReference type="ARBA" id="ARBA00022989"/>
    </source>
</evidence>
<feature type="transmembrane region" description="Helical" evidence="10">
    <location>
        <begin position="195"/>
        <end position="216"/>
    </location>
</feature>
<dbReference type="CDD" id="cd11386">
    <property type="entry name" value="MCP_signal"/>
    <property type="match status" value="1"/>
</dbReference>
<dbReference type="SUPFAM" id="SSF58104">
    <property type="entry name" value="Methyl-accepting chemotaxis protein (MCP) signaling domain"/>
    <property type="match status" value="1"/>
</dbReference>
<dbReference type="SMART" id="SM01049">
    <property type="entry name" value="Cache_2"/>
    <property type="match status" value="1"/>
</dbReference>
<keyword evidence="6 10" id="KW-0472">Membrane</keyword>
<keyword evidence="4 10" id="KW-0812">Transmembrane</keyword>
<evidence type="ECO:0000256" key="10">
    <source>
        <dbReference type="SAM" id="Phobius"/>
    </source>
</evidence>
<evidence type="ECO:0000256" key="3">
    <source>
        <dbReference type="ARBA" id="ARBA00022519"/>
    </source>
</evidence>
<comment type="subcellular location">
    <subcellularLocation>
        <location evidence="1">Cell inner membrane</location>
        <topology evidence="1">Multi-pass membrane protein</topology>
    </subcellularLocation>
</comment>
<keyword evidence="7 9" id="KW-0807">Transducer</keyword>
<organism evidence="14 15">
    <name type="scientific">Vibrio ulleungensis</name>
    <dbReference type="NCBI Taxonomy" id="2807619"/>
    <lineage>
        <taxon>Bacteria</taxon>
        <taxon>Pseudomonadati</taxon>
        <taxon>Pseudomonadota</taxon>
        <taxon>Gammaproteobacteria</taxon>
        <taxon>Vibrionales</taxon>
        <taxon>Vibrionaceae</taxon>
        <taxon>Vibrio</taxon>
    </lineage>
</organism>
<dbReference type="Pfam" id="PF17200">
    <property type="entry name" value="sCache_2"/>
    <property type="match status" value="1"/>
</dbReference>
<evidence type="ECO:0000259" key="12">
    <source>
        <dbReference type="PROSITE" id="PS50192"/>
    </source>
</evidence>
<keyword evidence="2" id="KW-1003">Cell membrane</keyword>
<evidence type="ECO:0000256" key="2">
    <source>
        <dbReference type="ARBA" id="ARBA00022475"/>
    </source>
</evidence>
<proteinExistence type="inferred from homology"/>
<comment type="caution">
    <text evidence="14">The sequence shown here is derived from an EMBL/GenBank/DDBJ whole genome shotgun (WGS) entry which is preliminary data.</text>
</comment>
<gene>
    <name evidence="14" type="ORF">JQC93_18965</name>
</gene>
<dbReference type="PROSITE" id="PS50111">
    <property type="entry name" value="CHEMOTAXIS_TRANSDUC_2"/>
    <property type="match status" value="1"/>
</dbReference>
<dbReference type="SMART" id="SM00283">
    <property type="entry name" value="MA"/>
    <property type="match status" value="1"/>
</dbReference>
<accession>A0ABS2HRF4</accession>